<dbReference type="InterPro" id="IPR036138">
    <property type="entry name" value="PBP_dimer_sf"/>
</dbReference>
<protein>
    <submittedName>
        <fullName evidence="6">Cell division protein FtsI (Penicillin-binding protein 3)</fullName>
    </submittedName>
    <submittedName>
        <fullName evidence="7">Penicillin-binding protein 2</fullName>
    </submittedName>
</protein>
<dbReference type="Gene3D" id="3.30.450.330">
    <property type="match status" value="1"/>
</dbReference>
<keyword evidence="6" id="KW-0131">Cell cycle</keyword>
<dbReference type="AlphaFoldDB" id="A0A4Q2M3B7"/>
<evidence type="ECO:0000313" key="8">
    <source>
        <dbReference type="Proteomes" id="UP000292686"/>
    </source>
</evidence>
<feature type="domain" description="Penicillin-binding protein transpeptidase" evidence="4">
    <location>
        <begin position="264"/>
        <end position="572"/>
    </location>
</feature>
<name>A0A4Q2M3B7_9MICO</name>
<organism evidence="7 8">
    <name type="scientific">Agromyces atrinae</name>
    <dbReference type="NCBI Taxonomy" id="592376"/>
    <lineage>
        <taxon>Bacteria</taxon>
        <taxon>Bacillati</taxon>
        <taxon>Actinomycetota</taxon>
        <taxon>Actinomycetes</taxon>
        <taxon>Micrococcales</taxon>
        <taxon>Microbacteriaceae</taxon>
        <taxon>Agromyces</taxon>
    </lineage>
</organism>
<reference evidence="6 9" key="2">
    <citation type="submission" date="2020-07" db="EMBL/GenBank/DDBJ databases">
        <title>Sequencing the genomes of 1000 actinobacteria strains.</title>
        <authorList>
            <person name="Klenk H.-P."/>
        </authorList>
    </citation>
    <scope>NUCLEOTIDE SEQUENCE [LARGE SCALE GENOMIC DNA]</scope>
    <source>
        <strain evidence="6 9">DSM 23870</strain>
    </source>
</reference>
<feature type="domain" description="Penicillin-binding protein dimerisation" evidence="5">
    <location>
        <begin position="54"/>
        <end position="185"/>
    </location>
</feature>
<evidence type="ECO:0000256" key="2">
    <source>
        <dbReference type="ARBA" id="ARBA00007171"/>
    </source>
</evidence>
<dbReference type="OrthoDB" id="9789078at2"/>
<dbReference type="Gene3D" id="3.40.710.10">
    <property type="entry name" value="DD-peptidase/beta-lactamase superfamily"/>
    <property type="match status" value="1"/>
</dbReference>
<evidence type="ECO:0000259" key="5">
    <source>
        <dbReference type="Pfam" id="PF03717"/>
    </source>
</evidence>
<evidence type="ECO:0000313" key="6">
    <source>
        <dbReference type="EMBL" id="NYD65943.1"/>
    </source>
</evidence>
<dbReference type="Pfam" id="PF03717">
    <property type="entry name" value="PBP_dimer"/>
    <property type="match status" value="1"/>
</dbReference>
<dbReference type="GO" id="GO:0051301">
    <property type="term" value="P:cell division"/>
    <property type="evidence" value="ECO:0007669"/>
    <property type="project" value="UniProtKB-KW"/>
</dbReference>
<dbReference type="InterPro" id="IPR012338">
    <property type="entry name" value="Beta-lactam/transpept-like"/>
</dbReference>
<dbReference type="SUPFAM" id="SSF56601">
    <property type="entry name" value="beta-lactamase/transpeptidase-like"/>
    <property type="match status" value="1"/>
</dbReference>
<dbReference type="InterPro" id="IPR001460">
    <property type="entry name" value="PCN-bd_Tpept"/>
</dbReference>
<gene>
    <name evidence="6" type="ORF">BJ972_000462</name>
    <name evidence="7" type="ORF">ESP50_11000</name>
</gene>
<dbReference type="GO" id="GO:0008658">
    <property type="term" value="F:penicillin binding"/>
    <property type="evidence" value="ECO:0007669"/>
    <property type="project" value="InterPro"/>
</dbReference>
<keyword evidence="3" id="KW-0472">Membrane</keyword>
<dbReference type="GO" id="GO:0071555">
    <property type="term" value="P:cell wall organization"/>
    <property type="evidence" value="ECO:0007669"/>
    <property type="project" value="TreeGrafter"/>
</dbReference>
<proteinExistence type="inferred from homology"/>
<accession>A0A4Q2M3B7</accession>
<dbReference type="PANTHER" id="PTHR30627:SF1">
    <property type="entry name" value="PEPTIDOGLYCAN D,D-TRANSPEPTIDASE FTSI"/>
    <property type="match status" value="1"/>
</dbReference>
<reference evidence="7 8" key="1">
    <citation type="submission" date="2019-01" db="EMBL/GenBank/DDBJ databases">
        <title>Agromyces.</title>
        <authorList>
            <person name="Li J."/>
        </authorList>
    </citation>
    <scope>NUCLEOTIDE SEQUENCE [LARGE SCALE GENOMIC DNA]</scope>
    <source>
        <strain evidence="7 8">DSM 23870</strain>
    </source>
</reference>
<dbReference type="Proteomes" id="UP000581087">
    <property type="component" value="Unassembled WGS sequence"/>
</dbReference>
<keyword evidence="8" id="KW-1185">Reference proteome</keyword>
<dbReference type="InterPro" id="IPR005311">
    <property type="entry name" value="PBP_dimer"/>
</dbReference>
<comment type="caution">
    <text evidence="7">The sequence shown here is derived from an EMBL/GenBank/DDBJ whole genome shotgun (WGS) entry which is preliminary data.</text>
</comment>
<evidence type="ECO:0000259" key="4">
    <source>
        <dbReference type="Pfam" id="PF00905"/>
    </source>
</evidence>
<sequence>MNTSRARSRRIFIAAVLLIALVGVFVVRLVDIQVVRAAELNRDAEGKRSIERVIYGTRGDIVDANGTVLSGSVMRYDVTVSPKNARGFERTADDGTKTTVTREQAAAELGAVLGMTGESIIAIIDSALADNPKSDFAYISKQVDIETYRAVEELGIPWQSRERHPSRVYPNGAVAGNLVGFVGDEGDPLAGLELSEDSCLASDDGLESYVSSGADFVALPDSTVTLEQAKDGGQLGLTIDADLQWFTQQVALAQVEATGAQWATVVVQNAKTGELLAVADVPTVDPNNIAATDAEDRGSRSFTTPYEPGSTYKALTAAAVVDAGKATATSPGVIAPYRYLPPNGANINDSSYHEDERMTLTGVLIDSSNTGMSMFGEMISDEQRTDYMKAFGIGRSTEVGFLGEEPGILHDPGTDAWDNQTKYTTMFGQGVATTAVQIASAYQTIANGGVRMPVSLVSGCTAADGTVTEKPSTEGTRVISEDAATQTSQMLERVYLEGWLSEAWNIPGYRVAAKTGTAQVPDGSGGYQSGYLVSVAGFAPADDPQYVVSVSIMDPVKMNSSAASAPVFQKVMSYALKKFRTIPSGAPAPELPSRW</sequence>
<comment type="similarity">
    <text evidence="2">Belongs to the transpeptidase family.</text>
</comment>
<keyword evidence="6" id="KW-0132">Cell division</keyword>
<evidence type="ECO:0000313" key="9">
    <source>
        <dbReference type="Proteomes" id="UP000581087"/>
    </source>
</evidence>
<dbReference type="Gene3D" id="3.90.1310.10">
    <property type="entry name" value="Penicillin-binding protein 2a (Domain 2)"/>
    <property type="match status" value="1"/>
</dbReference>
<dbReference type="EMBL" id="JACCBI010000001">
    <property type="protein sequence ID" value="NYD65943.1"/>
    <property type="molecule type" value="Genomic_DNA"/>
</dbReference>
<dbReference type="Proteomes" id="UP000292686">
    <property type="component" value="Unassembled WGS sequence"/>
</dbReference>
<evidence type="ECO:0000313" key="7">
    <source>
        <dbReference type="EMBL" id="RXZ86278.1"/>
    </source>
</evidence>
<dbReference type="RefSeq" id="WP_129175054.1">
    <property type="nucleotide sequence ID" value="NZ_JACCBI010000001.1"/>
</dbReference>
<evidence type="ECO:0000256" key="1">
    <source>
        <dbReference type="ARBA" id="ARBA00004370"/>
    </source>
</evidence>
<dbReference type="Pfam" id="PF00905">
    <property type="entry name" value="Transpeptidase"/>
    <property type="match status" value="1"/>
</dbReference>
<dbReference type="GO" id="GO:0005886">
    <property type="term" value="C:plasma membrane"/>
    <property type="evidence" value="ECO:0007669"/>
    <property type="project" value="TreeGrafter"/>
</dbReference>
<dbReference type="InterPro" id="IPR050515">
    <property type="entry name" value="Beta-lactam/transpept"/>
</dbReference>
<dbReference type="EMBL" id="SDPM01000005">
    <property type="protein sequence ID" value="RXZ86278.1"/>
    <property type="molecule type" value="Genomic_DNA"/>
</dbReference>
<dbReference type="SUPFAM" id="SSF56519">
    <property type="entry name" value="Penicillin binding protein dimerisation domain"/>
    <property type="match status" value="1"/>
</dbReference>
<dbReference type="PANTHER" id="PTHR30627">
    <property type="entry name" value="PEPTIDOGLYCAN D,D-TRANSPEPTIDASE"/>
    <property type="match status" value="1"/>
</dbReference>
<comment type="subcellular location">
    <subcellularLocation>
        <location evidence="1">Membrane</location>
    </subcellularLocation>
</comment>
<evidence type="ECO:0000256" key="3">
    <source>
        <dbReference type="ARBA" id="ARBA00023136"/>
    </source>
</evidence>